<dbReference type="KEGG" id="lri:NCTC12151_03425"/>
<proteinExistence type="predicted"/>
<gene>
    <name evidence="2" type="primary">ygjV</name>
    <name evidence="2" type="ORF">NCTC12151_03425</name>
</gene>
<evidence type="ECO:0000313" key="3">
    <source>
        <dbReference type="Proteomes" id="UP000249005"/>
    </source>
</evidence>
<dbReference type="PIRSF" id="PIRSF011443">
    <property type="entry name" value="YgjV"/>
    <property type="match status" value="1"/>
</dbReference>
<dbReference type="Proteomes" id="UP000249005">
    <property type="component" value="Chromosome 1"/>
</dbReference>
<name>A0A2X4UZ43_9GAMM</name>
<evidence type="ECO:0000256" key="1">
    <source>
        <dbReference type="SAM" id="Phobius"/>
    </source>
</evidence>
<feature type="transmembrane region" description="Helical" evidence="1">
    <location>
        <begin position="95"/>
        <end position="114"/>
    </location>
</feature>
<protein>
    <submittedName>
        <fullName evidence="2">Inner membrane protein ygjV</fullName>
    </submittedName>
</protein>
<feature type="transmembrane region" description="Helical" evidence="1">
    <location>
        <begin position="6"/>
        <end position="23"/>
    </location>
</feature>
<dbReference type="InterPro" id="IPR026267">
    <property type="entry name" value="YgjV"/>
</dbReference>
<keyword evidence="1" id="KW-1133">Transmembrane helix</keyword>
<dbReference type="RefSeq" id="WP_111741693.1">
    <property type="nucleotide sequence ID" value="NZ_LR698987.1"/>
</dbReference>
<keyword evidence="1" id="KW-0472">Membrane</keyword>
<sequence length="198" mass="22636">MTLFWIAQIIGGIAFLVGITMFFNRNERRFKFQLAGYSTIMCVHFFMLGANAAGMSVLLSAIRTVVSIWWRNVWIMVLFIILPLLFAATRVKHPIEFLPVMGAMVSTWAMFRTSGLKMRSLMWCSTACWVIHNVWVHSIGGTLIESSFLVMNGFNIIRFYRMQKRGIDPFAVESRIVKGKVQSEENEATAQLTDKPIK</sequence>
<dbReference type="InterPro" id="IPR019629">
    <property type="entry name" value="Uncharacterised_HI1736/YgjV"/>
</dbReference>
<dbReference type="EMBL" id="LS483470">
    <property type="protein sequence ID" value="SQI44091.1"/>
    <property type="molecule type" value="Genomic_DNA"/>
</dbReference>
<feature type="transmembrane region" description="Helical" evidence="1">
    <location>
        <begin position="35"/>
        <end position="62"/>
    </location>
</feature>
<reference evidence="2 3" key="1">
    <citation type="submission" date="2018-06" db="EMBL/GenBank/DDBJ databases">
        <authorList>
            <consortium name="Pathogen Informatics"/>
            <person name="Doyle S."/>
        </authorList>
    </citation>
    <scope>NUCLEOTIDE SEQUENCE [LARGE SCALE GENOMIC DNA]</scope>
    <source>
        <strain evidence="2 3">NCTC12151</strain>
    </source>
</reference>
<accession>A0A2X4UZ43</accession>
<keyword evidence="3" id="KW-1185">Reference proteome</keyword>
<evidence type="ECO:0000313" key="2">
    <source>
        <dbReference type="EMBL" id="SQI44091.1"/>
    </source>
</evidence>
<dbReference type="AlphaFoldDB" id="A0A2X4UZ43"/>
<keyword evidence="1" id="KW-0812">Transmembrane</keyword>
<dbReference type="Pfam" id="PF10688">
    <property type="entry name" value="Imp-YgjV"/>
    <property type="match status" value="1"/>
</dbReference>
<dbReference type="OrthoDB" id="7858522at2"/>
<feature type="transmembrane region" description="Helical" evidence="1">
    <location>
        <begin position="134"/>
        <end position="157"/>
    </location>
</feature>
<organism evidence="2 3">
    <name type="scientific">Leminorella richardii</name>
    <dbReference type="NCBI Taxonomy" id="158841"/>
    <lineage>
        <taxon>Bacteria</taxon>
        <taxon>Pseudomonadati</taxon>
        <taxon>Pseudomonadota</taxon>
        <taxon>Gammaproteobacteria</taxon>
        <taxon>Enterobacterales</taxon>
        <taxon>Budviciaceae</taxon>
        <taxon>Leminorella</taxon>
    </lineage>
</organism>
<feature type="transmembrane region" description="Helical" evidence="1">
    <location>
        <begin position="68"/>
        <end position="88"/>
    </location>
</feature>